<protein>
    <recommendedName>
        <fullName evidence="1">Polymerase/histidinol phosphatase N-terminal domain-containing protein</fullName>
    </recommendedName>
</protein>
<sequence length="250" mass="26846">MASSFSVHHGTGGPAELVDLAAAAGAQSAAITDRDGLYGAVRHIRQCIDSAVNPIVGVELQVDDATTDARSSSITVLAHGRNDGAGWAGLSRLISAAHSPKRGRHVLSGTANRSAAIPAGRLPSFVFSDGRPVATVMLCADSDVDDYVTDMPHRRTDKPDRTARVRARALVSAYASAEVATAFATWQEALESFEYKLDVFAYTAQEAGPYSIDAREAEPLRDHEVSARKYLADLVNGQLVTDRRWRRLTK</sequence>
<accession>A0ABR5CJ92</accession>
<dbReference type="InterPro" id="IPR004013">
    <property type="entry name" value="PHP_dom"/>
</dbReference>
<organism evidence="2 3">
    <name type="scientific">Agreia bicolorata</name>
    <dbReference type="NCBI Taxonomy" id="110935"/>
    <lineage>
        <taxon>Bacteria</taxon>
        <taxon>Bacillati</taxon>
        <taxon>Actinomycetota</taxon>
        <taxon>Actinomycetes</taxon>
        <taxon>Micrococcales</taxon>
        <taxon>Microbacteriaceae</taxon>
        <taxon>Agreia</taxon>
    </lineage>
</organism>
<reference evidence="2 3" key="1">
    <citation type="journal article" date="2001" name="Int. J. Syst. Evol. Microbiol.">
        <title>Agreia bicolorata gen. nov., sp. nov., to accommodate actinobacteria isolated from narrow reed grass infected by the nematode Heteroanguina graminophila.</title>
        <authorList>
            <person name="Evtushenko L.I."/>
            <person name="Dorofeeva L.V."/>
            <person name="Dobrovolskaya T.G."/>
            <person name="Streshinskaya G.M."/>
            <person name="Subbotin S.A."/>
            <person name="Tiedje J.M."/>
        </authorList>
    </citation>
    <scope>NUCLEOTIDE SEQUENCE [LARGE SCALE GENOMIC DNA]</scope>
    <source>
        <strain evidence="2 3">VKM Ac-1804</strain>
    </source>
</reference>
<evidence type="ECO:0000259" key="1">
    <source>
        <dbReference type="SMART" id="SM00481"/>
    </source>
</evidence>
<evidence type="ECO:0000313" key="3">
    <source>
        <dbReference type="Proteomes" id="UP000032503"/>
    </source>
</evidence>
<dbReference type="Proteomes" id="UP000032503">
    <property type="component" value="Unassembled WGS sequence"/>
</dbReference>
<dbReference type="Pfam" id="PF02811">
    <property type="entry name" value="PHP"/>
    <property type="match status" value="1"/>
</dbReference>
<name>A0ABR5CJ92_9MICO</name>
<dbReference type="PANTHER" id="PTHR32294:SF4">
    <property type="entry name" value="ERROR-PRONE DNA POLYMERASE"/>
    <property type="match status" value="1"/>
</dbReference>
<feature type="domain" description="Polymerase/histidinol phosphatase N-terminal" evidence="1">
    <location>
        <begin position="3"/>
        <end position="64"/>
    </location>
</feature>
<comment type="caution">
    <text evidence="2">The sequence shown here is derived from an EMBL/GenBank/DDBJ whole genome shotgun (WGS) entry which is preliminary data.</text>
</comment>
<gene>
    <name evidence="2" type="ORF">TZ00_02850</name>
</gene>
<dbReference type="SUPFAM" id="SSF89550">
    <property type="entry name" value="PHP domain-like"/>
    <property type="match status" value="1"/>
</dbReference>
<dbReference type="InterPro" id="IPR016195">
    <property type="entry name" value="Pol/histidinol_Pase-like"/>
</dbReference>
<keyword evidence="3" id="KW-1185">Reference proteome</keyword>
<dbReference type="Gene3D" id="3.20.20.140">
    <property type="entry name" value="Metal-dependent hydrolases"/>
    <property type="match status" value="1"/>
</dbReference>
<dbReference type="PANTHER" id="PTHR32294">
    <property type="entry name" value="DNA POLYMERASE III SUBUNIT ALPHA"/>
    <property type="match status" value="1"/>
</dbReference>
<dbReference type="InterPro" id="IPR004805">
    <property type="entry name" value="DnaE2/DnaE/PolC"/>
</dbReference>
<dbReference type="InterPro" id="IPR003141">
    <property type="entry name" value="Pol/His_phosphatase_N"/>
</dbReference>
<evidence type="ECO:0000313" key="2">
    <source>
        <dbReference type="EMBL" id="KJC65733.1"/>
    </source>
</evidence>
<dbReference type="SMART" id="SM00481">
    <property type="entry name" value="POLIIIAc"/>
    <property type="match status" value="1"/>
</dbReference>
<dbReference type="EMBL" id="JYFC01000001">
    <property type="protein sequence ID" value="KJC65733.1"/>
    <property type="molecule type" value="Genomic_DNA"/>
</dbReference>
<proteinExistence type="predicted"/>